<sequence length="162" mass="17845">MGGLLGLPGDESLPLLEELSRRHPWLAPAVAELSALPLDQWQGEYTRLFVNDRPRTRCPPFESAYRGGSMDGPAGTEVAALYRRAGLGAEAMPPDYLGTELECAAFLLERGETALLRELRREHLARWVPRFATDLREAAGLRLYRLLGERLALLFDGDGGAA</sequence>
<name>A0A831RJJ8_9GAMM</name>
<dbReference type="EMBL" id="DRKP01000051">
    <property type="protein sequence ID" value="HEB95635.1"/>
    <property type="molecule type" value="Genomic_DNA"/>
</dbReference>
<keyword evidence="1" id="KW-0143">Chaperone</keyword>
<gene>
    <name evidence="2" type="ORF">ENI96_04295</name>
</gene>
<accession>A0A831RJJ8</accession>
<dbReference type="InterPro" id="IPR036411">
    <property type="entry name" value="TorD-like_sf"/>
</dbReference>
<evidence type="ECO:0000313" key="2">
    <source>
        <dbReference type="EMBL" id="HEB95635.1"/>
    </source>
</evidence>
<dbReference type="PANTHER" id="PTHR34227:SF1">
    <property type="entry name" value="DIMETHYL SULFOXIDE REDUCTASE CHAPERONE-RELATED"/>
    <property type="match status" value="1"/>
</dbReference>
<dbReference type="Gene3D" id="1.10.3480.10">
    <property type="entry name" value="TorD-like"/>
    <property type="match status" value="1"/>
</dbReference>
<dbReference type="PANTHER" id="PTHR34227">
    <property type="entry name" value="CHAPERONE PROTEIN YCDY"/>
    <property type="match status" value="1"/>
</dbReference>
<dbReference type="InterPro" id="IPR020945">
    <property type="entry name" value="DMSO/NO3_reduct_chaperone"/>
</dbReference>
<comment type="caution">
    <text evidence="2">The sequence shown here is derived from an EMBL/GenBank/DDBJ whole genome shotgun (WGS) entry which is preliminary data.</text>
</comment>
<proteinExistence type="predicted"/>
<dbReference type="AlphaFoldDB" id="A0A831RJJ8"/>
<dbReference type="Proteomes" id="UP000886251">
    <property type="component" value="Unassembled WGS sequence"/>
</dbReference>
<protein>
    <submittedName>
        <fullName evidence="2">Molecular chaperone TorD</fullName>
    </submittedName>
</protein>
<dbReference type="SUPFAM" id="SSF89155">
    <property type="entry name" value="TorD-like"/>
    <property type="match status" value="1"/>
</dbReference>
<organism evidence="2">
    <name type="scientific">Sedimenticola thiotaurini</name>
    <dbReference type="NCBI Taxonomy" id="1543721"/>
    <lineage>
        <taxon>Bacteria</taxon>
        <taxon>Pseudomonadati</taxon>
        <taxon>Pseudomonadota</taxon>
        <taxon>Gammaproteobacteria</taxon>
        <taxon>Chromatiales</taxon>
        <taxon>Sedimenticolaceae</taxon>
        <taxon>Sedimenticola</taxon>
    </lineage>
</organism>
<reference evidence="2" key="1">
    <citation type="journal article" date="2020" name="mSystems">
        <title>Genome- and Community-Level Interaction Insights into Carbon Utilization and Element Cycling Functions of Hydrothermarchaeota in Hydrothermal Sediment.</title>
        <authorList>
            <person name="Zhou Z."/>
            <person name="Liu Y."/>
            <person name="Xu W."/>
            <person name="Pan J."/>
            <person name="Luo Z.H."/>
            <person name="Li M."/>
        </authorList>
    </citation>
    <scope>NUCLEOTIDE SEQUENCE [LARGE SCALE GENOMIC DNA]</scope>
    <source>
        <strain evidence="2">HyVt-443</strain>
    </source>
</reference>
<dbReference type="Pfam" id="PF02613">
    <property type="entry name" value="Nitrate_red_del"/>
    <property type="match status" value="1"/>
</dbReference>
<evidence type="ECO:0000256" key="1">
    <source>
        <dbReference type="ARBA" id="ARBA00023186"/>
    </source>
</evidence>
<dbReference type="InterPro" id="IPR050289">
    <property type="entry name" value="TorD/DmsD_chaperones"/>
</dbReference>